<dbReference type="RefSeq" id="WP_073484266.1">
    <property type="nucleotide sequence ID" value="NZ_FQVN01000005.1"/>
</dbReference>
<accession>A0A1M5EZX3</accession>
<dbReference type="EMBL" id="FQVN01000005">
    <property type="protein sequence ID" value="SHF84804.1"/>
    <property type="molecule type" value="Genomic_DNA"/>
</dbReference>
<dbReference type="AlphaFoldDB" id="A0A1M5EZX3"/>
<feature type="transmembrane region" description="Helical" evidence="1">
    <location>
        <begin position="85"/>
        <end position="106"/>
    </location>
</feature>
<keyword evidence="3" id="KW-1185">Reference proteome</keyword>
<dbReference type="Proteomes" id="UP000184501">
    <property type="component" value="Unassembled WGS sequence"/>
</dbReference>
<feature type="transmembrane region" description="Helical" evidence="1">
    <location>
        <begin position="7"/>
        <end position="35"/>
    </location>
</feature>
<dbReference type="OrthoDB" id="428263at2"/>
<gene>
    <name evidence="2" type="ORF">SAMN05444320_105215</name>
</gene>
<protein>
    <submittedName>
        <fullName evidence="2">Uncharacterized membrane protein</fullName>
    </submittedName>
</protein>
<proteinExistence type="predicted"/>
<feature type="transmembrane region" description="Helical" evidence="1">
    <location>
        <begin position="142"/>
        <end position="162"/>
    </location>
</feature>
<keyword evidence="1" id="KW-0812">Transmembrane</keyword>
<name>A0A1M5EZX3_STRHI</name>
<dbReference type="STRING" id="2017.SAMN05444320_105215"/>
<dbReference type="InterPro" id="IPR013901">
    <property type="entry name" value="Anthrone_oxy"/>
</dbReference>
<evidence type="ECO:0000256" key="1">
    <source>
        <dbReference type="SAM" id="Phobius"/>
    </source>
</evidence>
<dbReference type="Pfam" id="PF08592">
    <property type="entry name" value="Anthrone_oxy"/>
    <property type="match status" value="1"/>
</dbReference>
<evidence type="ECO:0000313" key="2">
    <source>
        <dbReference type="EMBL" id="SHF84804.1"/>
    </source>
</evidence>
<keyword evidence="1" id="KW-1133">Transmembrane helix</keyword>
<evidence type="ECO:0000313" key="3">
    <source>
        <dbReference type="Proteomes" id="UP000184501"/>
    </source>
</evidence>
<reference evidence="2 3" key="1">
    <citation type="submission" date="2016-11" db="EMBL/GenBank/DDBJ databases">
        <authorList>
            <person name="Jaros S."/>
            <person name="Januszkiewicz K."/>
            <person name="Wedrychowicz H."/>
        </authorList>
    </citation>
    <scope>NUCLEOTIDE SEQUENCE [LARGE SCALE GENOMIC DNA]</scope>
    <source>
        <strain evidence="2 3">DSM 44523</strain>
    </source>
</reference>
<organism evidence="2 3">
    <name type="scientific">Streptoalloteichus hindustanus</name>
    <dbReference type="NCBI Taxonomy" id="2017"/>
    <lineage>
        <taxon>Bacteria</taxon>
        <taxon>Bacillati</taxon>
        <taxon>Actinomycetota</taxon>
        <taxon>Actinomycetes</taxon>
        <taxon>Pseudonocardiales</taxon>
        <taxon>Pseudonocardiaceae</taxon>
        <taxon>Streptoalloteichus</taxon>
    </lineage>
</organism>
<sequence>MSGFLRCAVMIAATVSTGLVAGLFSAFSIAVMPGLGKVDDRGFVATMQSVNRVILNGWFLVAFVGTLVFAAAAALLNLDSDRRPVLLWVVAAFALSLATWIITAVVNVPLNNELEAAGNPDQIQDLAAVRQRFEAVWVRWNVVRSLTSTAAFGCLVWALVLYGRVTGRAGT</sequence>
<keyword evidence="1" id="KW-0472">Membrane</keyword>
<feature type="transmembrane region" description="Helical" evidence="1">
    <location>
        <begin position="55"/>
        <end position="78"/>
    </location>
</feature>